<keyword evidence="2" id="KW-1185">Reference proteome</keyword>
<protein>
    <submittedName>
        <fullName evidence="1">Uncharacterized protein</fullName>
    </submittedName>
</protein>
<proteinExistence type="predicted"/>
<dbReference type="EMBL" id="FQXJ01000008">
    <property type="protein sequence ID" value="SHI13280.1"/>
    <property type="molecule type" value="Genomic_DNA"/>
</dbReference>
<name>A0A1M5YMW0_9FIRM</name>
<dbReference type="Proteomes" id="UP000183954">
    <property type="component" value="Unassembled WGS sequence"/>
</dbReference>
<dbReference type="AlphaFoldDB" id="A0A1M5YMW0"/>
<reference evidence="2" key="1">
    <citation type="submission" date="2016-11" db="EMBL/GenBank/DDBJ databases">
        <authorList>
            <person name="Varghese N."/>
            <person name="Submissions S."/>
        </authorList>
    </citation>
    <scope>NUCLEOTIDE SEQUENCE [LARGE SCALE GENOMIC DNA]</scope>
    <source>
        <strain evidence="2">DSM 15449</strain>
    </source>
</reference>
<evidence type="ECO:0000313" key="1">
    <source>
        <dbReference type="EMBL" id="SHI13280.1"/>
    </source>
</evidence>
<dbReference type="OrthoDB" id="960855at2"/>
<gene>
    <name evidence="1" type="ORF">SAMN02746098_02568</name>
</gene>
<accession>A0A1M5YMW0</accession>
<dbReference type="STRING" id="1121420.SAMN02746098_02568"/>
<dbReference type="RefSeq" id="WP_073030123.1">
    <property type="nucleotide sequence ID" value="NZ_FQXJ01000008.1"/>
</dbReference>
<sequence length="104" mass="11417">MNTQFESAVVTEQGKTIAVVSVQPTVFQNSFNASMVIKGLLPVFKGMPIVLMTIDPQGNPAYFGRSDLILLLENVNIKEAPWKEVSAEIDLTNSCPMKEEAEES</sequence>
<evidence type="ECO:0000313" key="2">
    <source>
        <dbReference type="Proteomes" id="UP000183954"/>
    </source>
</evidence>
<organism evidence="1 2">
    <name type="scientific">Desulfosporosinus lacus DSM 15449</name>
    <dbReference type="NCBI Taxonomy" id="1121420"/>
    <lineage>
        <taxon>Bacteria</taxon>
        <taxon>Bacillati</taxon>
        <taxon>Bacillota</taxon>
        <taxon>Clostridia</taxon>
        <taxon>Eubacteriales</taxon>
        <taxon>Desulfitobacteriaceae</taxon>
        <taxon>Desulfosporosinus</taxon>
    </lineage>
</organism>